<organism evidence="2">
    <name type="scientific">mine drainage metagenome</name>
    <dbReference type="NCBI Taxonomy" id="410659"/>
    <lineage>
        <taxon>unclassified sequences</taxon>
        <taxon>metagenomes</taxon>
        <taxon>ecological metagenomes</taxon>
    </lineage>
</organism>
<dbReference type="AlphaFoldDB" id="T1C5V9"/>
<dbReference type="InterPro" id="IPR004291">
    <property type="entry name" value="Transposase_IS66_central"/>
</dbReference>
<dbReference type="Pfam" id="PF03050">
    <property type="entry name" value="DDE_Tnp_IS66"/>
    <property type="match status" value="1"/>
</dbReference>
<accession>T1C5V9</accession>
<feature type="domain" description="Transposase IS66 central" evidence="1">
    <location>
        <begin position="5"/>
        <end position="79"/>
    </location>
</feature>
<dbReference type="EMBL" id="AUZY01000788">
    <property type="protein sequence ID" value="EQD77407.1"/>
    <property type="molecule type" value="Genomic_DNA"/>
</dbReference>
<protein>
    <recommendedName>
        <fullName evidence="1">Transposase IS66 central domain-containing protein</fullName>
    </recommendedName>
</protein>
<name>T1C5V9_9ZZZZ</name>
<feature type="non-terminal residue" evidence="2">
    <location>
        <position position="1"/>
    </location>
</feature>
<reference evidence="2" key="1">
    <citation type="submission" date="2013-08" db="EMBL/GenBank/DDBJ databases">
        <authorList>
            <person name="Mendez C."/>
            <person name="Richter M."/>
            <person name="Ferrer M."/>
            <person name="Sanchez J."/>
        </authorList>
    </citation>
    <scope>NUCLEOTIDE SEQUENCE</scope>
</reference>
<reference evidence="2" key="2">
    <citation type="journal article" date="2014" name="ISME J.">
        <title>Microbial stratification in low pH oxic and suboxic macroscopic growths along an acid mine drainage.</title>
        <authorList>
            <person name="Mendez-Garcia C."/>
            <person name="Mesa V."/>
            <person name="Sprenger R.R."/>
            <person name="Richter M."/>
            <person name="Diez M.S."/>
            <person name="Solano J."/>
            <person name="Bargiela R."/>
            <person name="Golyshina O.V."/>
            <person name="Manteca A."/>
            <person name="Ramos J.L."/>
            <person name="Gallego J.R."/>
            <person name="Llorente I."/>
            <person name="Martins Dos Santos V.A."/>
            <person name="Jensen O.N."/>
            <person name="Pelaez A.I."/>
            <person name="Sanchez J."/>
            <person name="Ferrer M."/>
        </authorList>
    </citation>
    <scope>NUCLEOTIDE SEQUENCE</scope>
</reference>
<gene>
    <name evidence="2" type="ORF">B1B_01081</name>
</gene>
<sequence>GEVLNILSQLSESLGPEYDKLLEQIRDAPSRHMDTTSWRVNGENHDLWTFVTKTEAIFRITKSNNHEVPLAVLGTIRGRTFMTGTAHSRPSQRRRAMTSSTAGYTSYVMQRNWNGSTVKKAGS</sequence>
<evidence type="ECO:0000313" key="2">
    <source>
        <dbReference type="EMBL" id="EQD77407.1"/>
    </source>
</evidence>
<comment type="caution">
    <text evidence="2">The sequence shown here is derived from an EMBL/GenBank/DDBJ whole genome shotgun (WGS) entry which is preliminary data.</text>
</comment>
<evidence type="ECO:0000259" key="1">
    <source>
        <dbReference type="Pfam" id="PF03050"/>
    </source>
</evidence>
<proteinExistence type="predicted"/>